<proteinExistence type="predicted"/>
<keyword evidence="2" id="KW-1185">Reference proteome</keyword>
<evidence type="ECO:0000313" key="2">
    <source>
        <dbReference type="Proteomes" id="UP001631969"/>
    </source>
</evidence>
<organism evidence="1 2">
    <name type="scientific">Paenibacillus mesotrionivorans</name>
    <dbReference type="NCBI Taxonomy" id="3160968"/>
    <lineage>
        <taxon>Bacteria</taxon>
        <taxon>Bacillati</taxon>
        <taxon>Bacillota</taxon>
        <taxon>Bacilli</taxon>
        <taxon>Bacillales</taxon>
        <taxon>Paenibacillaceae</taxon>
        <taxon>Paenibacillus</taxon>
    </lineage>
</organism>
<accession>A0ACC7P713</accession>
<protein>
    <submittedName>
        <fullName evidence="1">Spore cortex biosynthesis protein YabQ</fullName>
    </submittedName>
</protein>
<name>A0ACC7P713_9BACL</name>
<reference evidence="1" key="1">
    <citation type="submission" date="2024-12" db="EMBL/GenBank/DDBJ databases">
        <authorList>
            <person name="Wu N."/>
        </authorList>
    </citation>
    <scope>NUCLEOTIDE SEQUENCE</scope>
    <source>
        <strain evidence="1">P15</strain>
    </source>
</reference>
<dbReference type="EMBL" id="JBJURJ010000026">
    <property type="protein sequence ID" value="MFM9332141.1"/>
    <property type="molecule type" value="Genomic_DNA"/>
</dbReference>
<dbReference type="Proteomes" id="UP001631969">
    <property type="component" value="Unassembled WGS sequence"/>
</dbReference>
<comment type="caution">
    <text evidence="1">The sequence shown here is derived from an EMBL/GenBank/DDBJ whole genome shotgun (WGS) entry which is preliminary data.</text>
</comment>
<sequence>MSLSAQFATMGLMLASGIGIGLLFDLYRVLAHELRIPRWLIPLFDLAYWVIATIFVFRMLFIGNFGQVRVFVFLGLAAGYTVYFLGLSRSSVKMIKMVLRGIEAVIQFVIRCVEILIIRPFRLLVRVVRFLLGIVTAVAMFLYKVVIQLLYPLRLLLRFVGRAVKPYAKLPRWVKGPWLAFRRWLKR</sequence>
<evidence type="ECO:0000313" key="1">
    <source>
        <dbReference type="EMBL" id="MFM9332141.1"/>
    </source>
</evidence>
<gene>
    <name evidence="1" type="primary">yabQ</name>
    <name evidence="1" type="ORF">ACI1P1_27975</name>
</gene>